<protein>
    <submittedName>
        <fullName evidence="2">Uncharacterized protein</fullName>
    </submittedName>
</protein>
<accession>A0A5A5RCZ5</accession>
<gene>
    <name evidence="2" type="ORF">MiYa_02591</name>
</gene>
<evidence type="ECO:0000313" key="2">
    <source>
        <dbReference type="EMBL" id="GCA71052.1"/>
    </source>
</evidence>
<dbReference type="AlphaFoldDB" id="A0A5A5RCZ5"/>
<sequence length="63" mass="7474">MPERTVPPGEKQAIEKELLWQQNCRLSQLWWVKCILRYISQERGGGTNHKDTKDTKIDRSYVN</sequence>
<feature type="region of interest" description="Disordered" evidence="1">
    <location>
        <begin position="43"/>
        <end position="63"/>
    </location>
</feature>
<organism evidence="2 3">
    <name type="scientific">Microcystis aeruginosa NIES-2519</name>
    <dbReference type="NCBI Taxonomy" id="2303981"/>
    <lineage>
        <taxon>Bacteria</taxon>
        <taxon>Bacillati</taxon>
        <taxon>Cyanobacteriota</taxon>
        <taxon>Cyanophyceae</taxon>
        <taxon>Oscillatoriophycideae</taxon>
        <taxon>Chroococcales</taxon>
        <taxon>Microcystaceae</taxon>
        <taxon>Microcystis</taxon>
    </lineage>
</organism>
<name>A0A5A5RCZ5_MICAE</name>
<dbReference type="Proteomes" id="UP000323569">
    <property type="component" value="Unassembled WGS sequence"/>
</dbReference>
<comment type="caution">
    <text evidence="2">The sequence shown here is derived from an EMBL/GenBank/DDBJ whole genome shotgun (WGS) entry which is preliminary data.</text>
</comment>
<dbReference type="EMBL" id="BHVO01000043">
    <property type="protein sequence ID" value="GCA71052.1"/>
    <property type="molecule type" value="Genomic_DNA"/>
</dbReference>
<reference evidence="2 3" key="1">
    <citation type="submission" date="2018-09" db="EMBL/GenBank/DDBJ databases">
        <title>Evolutionary history of phycoerythrin pigmentation in the water bloom-forming cyanobacterium Microcystis aeruginosa.</title>
        <authorList>
            <person name="Tanabe Y."/>
            <person name="Tanabe Y."/>
            <person name="Yamaguchi H."/>
        </authorList>
    </citation>
    <scope>NUCLEOTIDE SEQUENCE [LARGE SCALE GENOMIC DNA]</scope>
    <source>
        <strain evidence="2 3">NIES-2519</strain>
    </source>
</reference>
<proteinExistence type="predicted"/>
<evidence type="ECO:0000313" key="3">
    <source>
        <dbReference type="Proteomes" id="UP000323569"/>
    </source>
</evidence>
<evidence type="ECO:0000256" key="1">
    <source>
        <dbReference type="SAM" id="MobiDB-lite"/>
    </source>
</evidence>
<feature type="compositionally biased region" description="Basic and acidic residues" evidence="1">
    <location>
        <begin position="48"/>
        <end position="63"/>
    </location>
</feature>